<evidence type="ECO:0000313" key="1">
    <source>
        <dbReference type="EMBL" id="CAD6498778.1"/>
    </source>
</evidence>
<reference evidence="1" key="1">
    <citation type="submission" date="2020-10" db="EMBL/GenBank/DDBJ databases">
        <authorList>
            <person name="Muller C M."/>
        </authorList>
    </citation>
    <scope>NUCLEOTIDE SEQUENCE</scope>
    <source>
        <strain evidence="1">THUN-12</strain>
    </source>
</reference>
<comment type="caution">
    <text evidence="1">The sequence shown here is derived from an EMBL/GenBank/DDBJ whole genome shotgun (WGS) entry which is preliminary data.</text>
</comment>
<organism evidence="1 2">
    <name type="scientific">Blumeria graminis f. sp. triticale</name>
    <dbReference type="NCBI Taxonomy" id="1689686"/>
    <lineage>
        <taxon>Eukaryota</taxon>
        <taxon>Fungi</taxon>
        <taxon>Dikarya</taxon>
        <taxon>Ascomycota</taxon>
        <taxon>Pezizomycotina</taxon>
        <taxon>Leotiomycetes</taxon>
        <taxon>Erysiphales</taxon>
        <taxon>Erysiphaceae</taxon>
        <taxon>Blumeria</taxon>
    </lineage>
</organism>
<name>A0A9W4CUJ1_BLUGR</name>
<protein>
    <submittedName>
        <fullName evidence="1">BgTH12-04438</fullName>
    </submittedName>
</protein>
<gene>
    <name evidence="1" type="ORF">BGTH12_LOCUS136</name>
</gene>
<dbReference type="Proteomes" id="UP000683417">
    <property type="component" value="Unassembled WGS sequence"/>
</dbReference>
<dbReference type="EMBL" id="CAJHIT010000001">
    <property type="protein sequence ID" value="CAD6498778.1"/>
    <property type="molecule type" value="Genomic_DNA"/>
</dbReference>
<evidence type="ECO:0000313" key="2">
    <source>
        <dbReference type="Proteomes" id="UP000683417"/>
    </source>
</evidence>
<sequence length="13" mass="1498">MHPSHSFITIWAA</sequence>
<accession>A0A9W4CUJ1</accession>
<proteinExistence type="predicted"/>